<evidence type="ECO:0000313" key="2">
    <source>
        <dbReference type="Proteomes" id="UP001449178"/>
    </source>
</evidence>
<protein>
    <submittedName>
        <fullName evidence="1">DUF3037 domain-containing protein</fullName>
    </submittedName>
</protein>
<dbReference type="InterPro" id="IPR021398">
    <property type="entry name" value="DUF3037"/>
</dbReference>
<dbReference type="Proteomes" id="UP001449178">
    <property type="component" value="Chromosome"/>
</dbReference>
<dbReference type="RefSeq" id="WP_084331463.1">
    <property type="nucleotide sequence ID" value="NZ_CP150637.1"/>
</dbReference>
<name>A0ABZ3C2E6_9GAMM</name>
<keyword evidence="2" id="KW-1185">Reference proteome</keyword>
<gene>
    <name evidence="1" type="ORF">WMO13_03905</name>
</gene>
<sequence length="280" mass="33029">MGDEMNQKVALRYAVIQFMPYIETREFANVGVVAVCPNTGYFDYKLITKYQRLTKFFRELKAQQCKASLKFFEQELLNIKNLFANERMPAEVARSIFDTLTRDREAIVRTSNISVRMVANEAQALNQLFDYYVNHNFVEENNEQRLTDRVTALVKSFELDHPFHRGEIGNEDFKISFPLIQRDDNREPHKIIKPLYLGPESKQIYEKSDSWMGKIVRLKRLNFLKNTTNILFAFEKPQELNKSQERALKCVLQDMKDNNIQVADYQNQEQIYAFSTQCIY</sequence>
<dbReference type="EMBL" id="CP150637">
    <property type="protein sequence ID" value="WZW88537.1"/>
    <property type="molecule type" value="Genomic_DNA"/>
</dbReference>
<evidence type="ECO:0000313" key="1">
    <source>
        <dbReference type="EMBL" id="WZW88537.1"/>
    </source>
</evidence>
<reference evidence="1 2" key="1">
    <citation type="submission" date="2024-03" db="EMBL/GenBank/DDBJ databases">
        <title>Complete Genome Sequence and Annotation of Ignatzschineria larvae DSM 13226.</title>
        <authorList>
            <person name="Cantrell E."/>
            <person name="Burcham Z.M."/>
        </authorList>
    </citation>
    <scope>NUCLEOTIDE SEQUENCE [LARGE SCALE GENOMIC DNA]</scope>
    <source>
        <strain evidence="1 2">DSM 13226</strain>
    </source>
</reference>
<proteinExistence type="predicted"/>
<dbReference type="Pfam" id="PF11236">
    <property type="entry name" value="DUF3037"/>
    <property type="match status" value="1"/>
</dbReference>
<organism evidence="1 2">
    <name type="scientific">Ignatzschineria larvae DSM 13226</name>
    <dbReference type="NCBI Taxonomy" id="1111732"/>
    <lineage>
        <taxon>Bacteria</taxon>
        <taxon>Pseudomonadati</taxon>
        <taxon>Pseudomonadota</taxon>
        <taxon>Gammaproteobacteria</taxon>
        <taxon>Cardiobacteriales</taxon>
        <taxon>Ignatzschineriaceae</taxon>
        <taxon>Ignatzschineria</taxon>
    </lineage>
</organism>
<accession>A0ABZ3C2E6</accession>